<sequence length="704" mass="81329">MVSAELTLSTSDQISSSFGKVKTQKKKRNISFHHTTKPEMNNTHNLSEVDLARLNILDIPKFIKSALMDKAMNFEEDILINWLNSFSVVTSSLDSACHLMVKAILRIDWLFDTNAEDKIKSDKFFKCFKNLMLNIVSAHAFYVVPVVRMLIESFKALKEHDPHQEVISDRIHLLLKKVLFLIPSGPTFVLSILTENFPFKSEDTFTHCSYVKSILRLVEYTPSLHSGVLNLIIDRLLQIDVEIQVDIDDFIQDDLENSGNTNFEEANSNVDIAESEDEIDEEAGDVIQVDTKKMVEKLDKILYILFFHIENVNKQQQMLKIPKSSKVNRATTPCSNTSSEEETDDAANGPLIELFEIFMGIFQRSVLPTHRSRFTQFLWFYICSLNPQFSDLFLGLLISKTFDPCSPEVLRLSACSYLASFVSRANYVGLEEVKTCLKLLCNWAINFVEQNENEFNLSIYNNFSKKNDMGTATKANNLKIQLDIKKYSIFYATVQSILYVFCFRWRNLLDGEQEELNNKCNYNDDGNCLINFEGLINGRFPPEMRGFQRVLQSKFQPLKFGIVNSVILESAKVLHKLQVFYCYPYMNDHNKLNAEQEEKEVAADFFPFDPFSLTNCERFIEGLYVVYKPLVIEAEEDVNNIEDYKTEEERLDNSKFTNDSDFDFLKHFDEDEDLNFTELQNLSRLSADNNEGSLDFNTDEEDFF</sequence>
<dbReference type="GO" id="GO:0005634">
    <property type="term" value="C:nucleus"/>
    <property type="evidence" value="ECO:0007669"/>
    <property type="project" value="TreeGrafter"/>
</dbReference>
<dbReference type="Pfam" id="PF05327">
    <property type="entry name" value="RRN3"/>
    <property type="match status" value="1"/>
</dbReference>
<dbReference type="GO" id="GO:0001042">
    <property type="term" value="F:RNA polymerase I core binding"/>
    <property type="evidence" value="ECO:0007669"/>
    <property type="project" value="TreeGrafter"/>
</dbReference>
<dbReference type="EMBL" id="JADGJW010000380">
    <property type="protein sequence ID" value="KAJ3218433.1"/>
    <property type="molecule type" value="Genomic_DNA"/>
</dbReference>
<evidence type="ECO:0000313" key="3">
    <source>
        <dbReference type="Proteomes" id="UP001211065"/>
    </source>
</evidence>
<reference evidence="2" key="1">
    <citation type="submission" date="2020-05" db="EMBL/GenBank/DDBJ databases">
        <title>Phylogenomic resolution of chytrid fungi.</title>
        <authorList>
            <person name="Stajich J.E."/>
            <person name="Amses K."/>
            <person name="Simmons R."/>
            <person name="Seto K."/>
            <person name="Myers J."/>
            <person name="Bonds A."/>
            <person name="Quandt C.A."/>
            <person name="Barry K."/>
            <person name="Liu P."/>
            <person name="Grigoriev I."/>
            <person name="Longcore J.E."/>
            <person name="James T.Y."/>
        </authorList>
    </citation>
    <scope>NUCLEOTIDE SEQUENCE</scope>
    <source>
        <strain evidence="2">JEL0476</strain>
    </source>
</reference>
<name>A0AAD5TZF4_9FUNG</name>
<accession>A0AAD5TZF4</accession>
<dbReference type="AlphaFoldDB" id="A0AAD5TZF4"/>
<proteinExistence type="inferred from homology"/>
<evidence type="ECO:0008006" key="4">
    <source>
        <dbReference type="Google" id="ProtNLM"/>
    </source>
</evidence>
<dbReference type="Proteomes" id="UP001211065">
    <property type="component" value="Unassembled WGS sequence"/>
</dbReference>
<organism evidence="2 3">
    <name type="scientific">Clydaea vesicula</name>
    <dbReference type="NCBI Taxonomy" id="447962"/>
    <lineage>
        <taxon>Eukaryota</taxon>
        <taxon>Fungi</taxon>
        <taxon>Fungi incertae sedis</taxon>
        <taxon>Chytridiomycota</taxon>
        <taxon>Chytridiomycota incertae sedis</taxon>
        <taxon>Chytridiomycetes</taxon>
        <taxon>Lobulomycetales</taxon>
        <taxon>Lobulomycetaceae</taxon>
        <taxon>Clydaea</taxon>
    </lineage>
</organism>
<comment type="similarity">
    <text evidence="1">Belongs to the RRN3 family.</text>
</comment>
<dbReference type="GO" id="GO:0006361">
    <property type="term" value="P:transcription initiation at RNA polymerase I promoter"/>
    <property type="evidence" value="ECO:0007669"/>
    <property type="project" value="InterPro"/>
</dbReference>
<comment type="caution">
    <text evidence="2">The sequence shown here is derived from an EMBL/GenBank/DDBJ whole genome shotgun (WGS) entry which is preliminary data.</text>
</comment>
<dbReference type="PANTHER" id="PTHR12790:SF0">
    <property type="entry name" value="RNA POLYMERASE I-SPECIFIC TRANSCRIPTION INITIATION FACTOR RRN3-RELATED"/>
    <property type="match status" value="1"/>
</dbReference>
<evidence type="ECO:0000256" key="1">
    <source>
        <dbReference type="ARBA" id="ARBA00010098"/>
    </source>
</evidence>
<gene>
    <name evidence="2" type="ORF">HK099_005071</name>
</gene>
<dbReference type="PANTHER" id="PTHR12790">
    <property type="entry name" value="TRANSCRIPTION INITIATION FACTOR IA RRN3"/>
    <property type="match status" value="1"/>
</dbReference>
<protein>
    <recommendedName>
        <fullName evidence="4">RNA polymerase I-specific transcription initiation factor RRN3</fullName>
    </recommendedName>
</protein>
<dbReference type="GO" id="GO:0001181">
    <property type="term" value="F:RNA polymerase I general transcription initiation factor activity"/>
    <property type="evidence" value="ECO:0007669"/>
    <property type="project" value="InterPro"/>
</dbReference>
<evidence type="ECO:0000313" key="2">
    <source>
        <dbReference type="EMBL" id="KAJ3218433.1"/>
    </source>
</evidence>
<dbReference type="InterPro" id="IPR007991">
    <property type="entry name" value="RNA_pol_I_trans_ini_fac_RRN3"/>
</dbReference>
<keyword evidence="3" id="KW-1185">Reference proteome</keyword>